<dbReference type="EMBL" id="VTPC01008675">
    <property type="protein sequence ID" value="KAF2892555.1"/>
    <property type="molecule type" value="Genomic_DNA"/>
</dbReference>
<dbReference type="Proteomes" id="UP000801492">
    <property type="component" value="Unassembled WGS sequence"/>
</dbReference>
<feature type="compositionally biased region" description="Basic and acidic residues" evidence="1">
    <location>
        <begin position="22"/>
        <end position="35"/>
    </location>
</feature>
<dbReference type="Gene3D" id="3.40.50.720">
    <property type="entry name" value="NAD(P)-binding Rossmann-like Domain"/>
    <property type="match status" value="1"/>
</dbReference>
<feature type="compositionally biased region" description="Basic and acidic residues" evidence="1">
    <location>
        <begin position="1"/>
        <end position="11"/>
    </location>
</feature>
<evidence type="ECO:0000256" key="1">
    <source>
        <dbReference type="SAM" id="MobiDB-lite"/>
    </source>
</evidence>
<comment type="caution">
    <text evidence="3">The sequence shown here is derived from an EMBL/GenBank/DDBJ whole genome shotgun (WGS) entry which is preliminary data.</text>
</comment>
<sequence length="149" mass="17344">MEKLNTDENSRRLHGGNQTGDDQNKKNVRNNRDESSAQNSWKTLLNRERSEDIRRAYEIDNSMRNPPYFIIGTTGFLGRLILEKLIRTCKVREKKGKSAKERYAELFHPILFGELKEEDPNFLDKVILMEGTPEFGIKRTKSANTLKRS</sequence>
<dbReference type="Pfam" id="PF07993">
    <property type="entry name" value="NAD_binding_4"/>
    <property type="match status" value="1"/>
</dbReference>
<gene>
    <name evidence="3" type="ORF">ILUMI_13615</name>
</gene>
<feature type="domain" description="Thioester reductase (TE)" evidence="2">
    <location>
        <begin position="71"/>
        <end position="139"/>
    </location>
</feature>
<dbReference type="OrthoDB" id="429813at2759"/>
<feature type="region of interest" description="Disordered" evidence="1">
    <location>
        <begin position="1"/>
        <end position="45"/>
    </location>
</feature>
<dbReference type="InterPro" id="IPR013120">
    <property type="entry name" value="FAR_NAD-bd"/>
</dbReference>
<organism evidence="3 4">
    <name type="scientific">Ignelater luminosus</name>
    <name type="common">Cucubano</name>
    <name type="synonym">Pyrophorus luminosus</name>
    <dbReference type="NCBI Taxonomy" id="2038154"/>
    <lineage>
        <taxon>Eukaryota</taxon>
        <taxon>Metazoa</taxon>
        <taxon>Ecdysozoa</taxon>
        <taxon>Arthropoda</taxon>
        <taxon>Hexapoda</taxon>
        <taxon>Insecta</taxon>
        <taxon>Pterygota</taxon>
        <taxon>Neoptera</taxon>
        <taxon>Endopterygota</taxon>
        <taxon>Coleoptera</taxon>
        <taxon>Polyphaga</taxon>
        <taxon>Elateriformia</taxon>
        <taxon>Elateroidea</taxon>
        <taxon>Elateridae</taxon>
        <taxon>Agrypninae</taxon>
        <taxon>Pyrophorini</taxon>
        <taxon>Ignelater</taxon>
    </lineage>
</organism>
<dbReference type="AlphaFoldDB" id="A0A8K0D0E4"/>
<evidence type="ECO:0000313" key="3">
    <source>
        <dbReference type="EMBL" id="KAF2892555.1"/>
    </source>
</evidence>
<evidence type="ECO:0000313" key="4">
    <source>
        <dbReference type="Proteomes" id="UP000801492"/>
    </source>
</evidence>
<proteinExistence type="predicted"/>
<protein>
    <recommendedName>
        <fullName evidence="2">Thioester reductase (TE) domain-containing protein</fullName>
    </recommendedName>
</protein>
<accession>A0A8K0D0E4</accession>
<name>A0A8K0D0E4_IGNLU</name>
<evidence type="ECO:0000259" key="2">
    <source>
        <dbReference type="Pfam" id="PF07993"/>
    </source>
</evidence>
<keyword evidence="4" id="KW-1185">Reference proteome</keyword>
<reference evidence="3" key="1">
    <citation type="submission" date="2019-08" db="EMBL/GenBank/DDBJ databases">
        <title>The genome of the North American firefly Photinus pyralis.</title>
        <authorList>
            <consortium name="Photinus pyralis genome working group"/>
            <person name="Fallon T.R."/>
            <person name="Sander Lower S.E."/>
            <person name="Weng J.-K."/>
        </authorList>
    </citation>
    <scope>NUCLEOTIDE SEQUENCE</scope>
    <source>
        <strain evidence="3">TRF0915ILg1</strain>
        <tissue evidence="3">Whole body</tissue>
    </source>
</reference>